<feature type="chain" id="PRO_5015516912" description="Peptidoglycan-binding protein, CsiV" evidence="1">
    <location>
        <begin position="48"/>
        <end position="556"/>
    </location>
</feature>
<dbReference type="OrthoDB" id="5566524at2"/>
<reference evidence="2 3" key="1">
    <citation type="submission" date="2018-01" db="EMBL/GenBank/DDBJ databases">
        <title>Genome sequence of a Cantenovulum-like bacteria.</title>
        <authorList>
            <person name="Tan W.R."/>
            <person name="Lau N.-S."/>
            <person name="Go F."/>
            <person name="Amirul A.-A.A."/>
        </authorList>
    </citation>
    <scope>NUCLEOTIDE SEQUENCE [LARGE SCALE GENOMIC DNA]</scope>
    <source>
        <strain evidence="2 3">CCB-QB4</strain>
    </source>
</reference>
<proteinExistence type="predicted"/>
<keyword evidence="3" id="KW-1185">Reference proteome</keyword>
<dbReference type="RefSeq" id="WP_108603914.1">
    <property type="nucleotide sequence ID" value="NZ_CP026604.1"/>
</dbReference>
<evidence type="ECO:0000313" key="2">
    <source>
        <dbReference type="EMBL" id="AWB67848.1"/>
    </source>
</evidence>
<evidence type="ECO:0000256" key="1">
    <source>
        <dbReference type="SAM" id="SignalP"/>
    </source>
</evidence>
<protein>
    <recommendedName>
        <fullName evidence="4">Peptidoglycan-binding protein, CsiV</fullName>
    </recommendedName>
</protein>
<accession>A0A2S0VUG4</accession>
<name>A0A2S0VUG4_9ALTE</name>
<sequence>MMEHHNTNWLRYRQKRTPESSTKRAMKQCTVLATALLVALSSASANAERWYEIELILFKHDTKTDELLENFDDHITPVAINRARNLISSRFPESAQDSLSLLNSCEQPKEPEIEWQFFTDPAILYQEVEDNLIVPTIENATQLTDETNENSQIINNANSDAANIENTSLAQTSKNTSLAQTSKNTNSVEEQIKRELNLPDTLGTNPIITAPAEENDVELVQVTAQSNQANEPVNLQASFSLLPKAAWHEGGLRHDCLPTLPSDIFTEGKALKDLQSAIYWSDIPLRLSAIETPYSRRPYLMADSSLKFNKTVQKFVWRKDIKPLLHMGWRQAIGSERREKPWRIFAGQNFSRDFDYYGDAIEKQPLFEQNDQQNTAQPIQAGSPEFTANDTTSLEHQSVMQNISQLVSKVESGEWQAQSAQKLALQEQWQQQEKQANTPQDVWEIDGLFKIYIRHYLFVETNFNVRRIGLHPTQISQLEGEQNRNNELPELQVAGLPNTEKQATSENKATQYLYAYPFKQTRRMRSGEIHYFDHPLVGMIIQVRKFVPPVKPDDGE</sequence>
<dbReference type="Pfam" id="PF10972">
    <property type="entry name" value="CsiV"/>
    <property type="match status" value="1"/>
</dbReference>
<gene>
    <name evidence="2" type="ORF">C2869_16070</name>
</gene>
<dbReference type="KEGG" id="cate:C2869_16070"/>
<evidence type="ECO:0008006" key="4">
    <source>
        <dbReference type="Google" id="ProtNLM"/>
    </source>
</evidence>
<dbReference type="InterPro" id="IPR021241">
    <property type="entry name" value="CsiV"/>
</dbReference>
<feature type="signal peptide" evidence="1">
    <location>
        <begin position="1"/>
        <end position="47"/>
    </location>
</feature>
<organism evidence="2 3">
    <name type="scientific">Saccharobesus litoralis</name>
    <dbReference type="NCBI Taxonomy" id="2172099"/>
    <lineage>
        <taxon>Bacteria</taxon>
        <taxon>Pseudomonadati</taxon>
        <taxon>Pseudomonadota</taxon>
        <taxon>Gammaproteobacteria</taxon>
        <taxon>Alteromonadales</taxon>
        <taxon>Alteromonadaceae</taxon>
        <taxon>Saccharobesus</taxon>
    </lineage>
</organism>
<keyword evidence="1" id="KW-0732">Signal</keyword>
<dbReference type="AlphaFoldDB" id="A0A2S0VUG4"/>
<dbReference type="Proteomes" id="UP000244441">
    <property type="component" value="Chromosome"/>
</dbReference>
<evidence type="ECO:0000313" key="3">
    <source>
        <dbReference type="Proteomes" id="UP000244441"/>
    </source>
</evidence>
<dbReference type="EMBL" id="CP026604">
    <property type="protein sequence ID" value="AWB67848.1"/>
    <property type="molecule type" value="Genomic_DNA"/>
</dbReference>